<keyword evidence="3" id="KW-1185">Reference proteome</keyword>
<protein>
    <submittedName>
        <fullName evidence="2">Uncharacterized protein</fullName>
    </submittedName>
</protein>
<evidence type="ECO:0000313" key="2">
    <source>
        <dbReference type="EMBL" id="MFC7191241.1"/>
    </source>
</evidence>
<dbReference type="Proteomes" id="UP001596417">
    <property type="component" value="Unassembled WGS sequence"/>
</dbReference>
<dbReference type="EMBL" id="JBHTAX010000001">
    <property type="protein sequence ID" value="MFC7191241.1"/>
    <property type="molecule type" value="Genomic_DNA"/>
</dbReference>
<accession>A0ABD5YPP2</accession>
<comment type="caution">
    <text evidence="2">The sequence shown here is derived from an EMBL/GenBank/DDBJ whole genome shotgun (WGS) entry which is preliminary data.</text>
</comment>
<sequence length="275" mass="29845">MPGEPLKYRRRSLLVGATVGMGSIAGCSLLPDFGKQDTATETANRESRAPTRTPEQIDKPQMVTDAPRWAGSLSARPKTGEQPGHEYFVNQGRQNGALYTWYDGGWHLTDRYVQDASFASINGVRFASRHATEGSGTPDDRWVLENGLLPEGGMVYFDAGNYTSGGLQTPTDTNYEQTAVYLTGAGVRTTSLIDDGTEGSLITFDSEKSGNFGGVSDMGVFGHHPDSDNRSNGHLIHGTGNIIDTIYENLIVRYSWGTECISKRPRRGLVSETVG</sequence>
<feature type="region of interest" description="Disordered" evidence="1">
    <location>
        <begin position="38"/>
        <end position="57"/>
    </location>
</feature>
<proteinExistence type="predicted"/>
<evidence type="ECO:0000313" key="3">
    <source>
        <dbReference type="Proteomes" id="UP001596417"/>
    </source>
</evidence>
<organism evidence="2 3">
    <name type="scientific">Halocatena marina</name>
    <dbReference type="NCBI Taxonomy" id="2934937"/>
    <lineage>
        <taxon>Archaea</taxon>
        <taxon>Methanobacteriati</taxon>
        <taxon>Methanobacteriota</taxon>
        <taxon>Stenosarchaea group</taxon>
        <taxon>Halobacteria</taxon>
        <taxon>Halobacteriales</taxon>
        <taxon>Natronomonadaceae</taxon>
        <taxon>Halocatena</taxon>
    </lineage>
</organism>
<dbReference type="AlphaFoldDB" id="A0ABD5YPP2"/>
<dbReference type="RefSeq" id="WP_390206077.1">
    <property type="nucleotide sequence ID" value="NZ_JBHTAX010000001.1"/>
</dbReference>
<evidence type="ECO:0000256" key="1">
    <source>
        <dbReference type="SAM" id="MobiDB-lite"/>
    </source>
</evidence>
<gene>
    <name evidence="2" type="ORF">ACFQL7_16490</name>
</gene>
<dbReference type="PROSITE" id="PS51257">
    <property type="entry name" value="PROKAR_LIPOPROTEIN"/>
    <property type="match status" value="1"/>
</dbReference>
<name>A0ABD5YPP2_9EURY</name>
<reference evidence="2 3" key="1">
    <citation type="journal article" date="2019" name="Int. J. Syst. Evol. Microbiol.">
        <title>The Global Catalogue of Microorganisms (GCM) 10K type strain sequencing project: providing services to taxonomists for standard genome sequencing and annotation.</title>
        <authorList>
            <consortium name="The Broad Institute Genomics Platform"/>
            <consortium name="The Broad Institute Genome Sequencing Center for Infectious Disease"/>
            <person name="Wu L."/>
            <person name="Ma J."/>
        </authorList>
    </citation>
    <scope>NUCLEOTIDE SEQUENCE [LARGE SCALE GENOMIC DNA]</scope>
    <source>
        <strain evidence="2 3">RDMS1</strain>
    </source>
</reference>